<accession>A0AAJ5WWD0</accession>
<dbReference type="EMBL" id="CP119311">
    <property type="protein sequence ID" value="WEK37812.1"/>
    <property type="molecule type" value="Genomic_DNA"/>
</dbReference>
<dbReference type="AlphaFoldDB" id="A0AAJ5WWD0"/>
<name>A0AAJ5WWD0_9BACT</name>
<reference evidence="1" key="1">
    <citation type="submission" date="2023-03" db="EMBL/GenBank/DDBJ databases">
        <title>Andean soil-derived lignocellulolytic bacterial consortium as a source of novel taxa and putative plastic-active enzymes.</title>
        <authorList>
            <person name="Diaz-Garcia L."/>
            <person name="Chuvochina M."/>
            <person name="Feuerriegel G."/>
            <person name="Bunk B."/>
            <person name="Sproer C."/>
            <person name="Streit W.R."/>
            <person name="Rodriguez L.M."/>
            <person name="Overmann J."/>
            <person name="Jimenez D.J."/>
        </authorList>
    </citation>
    <scope>NUCLEOTIDE SEQUENCE</scope>
    <source>
        <strain evidence="1">MAG 7</strain>
    </source>
</reference>
<protein>
    <submittedName>
        <fullName evidence="1">Uncharacterized protein</fullName>
    </submittedName>
</protein>
<gene>
    <name evidence="1" type="ORF">P0Y53_09890</name>
</gene>
<sequence>MDSVTRYGTVDVRSQAYYRNGEQQGSSRQKDHFFLQAYLTSDSSSIVTEKALSLWHYGNYNIRHAIQGRFPLGQESYAVEPVQTDDRYIKELVKLVNIYRADPVANICSPRLDAPVGPYLLLEIKRPDCSRGDVLNLAAITYMNALNPKVQLAHFLLWHLKSHNHFNRSCCSLQAYVGRQPQ</sequence>
<evidence type="ECO:0000313" key="1">
    <source>
        <dbReference type="EMBL" id="WEK37812.1"/>
    </source>
</evidence>
<proteinExistence type="predicted"/>
<dbReference type="Proteomes" id="UP001220610">
    <property type="component" value="Chromosome"/>
</dbReference>
<organism evidence="1 2">
    <name type="scientific">Candidatus Pseudobacter hemicellulosilyticus</name>
    <dbReference type="NCBI Taxonomy" id="3121375"/>
    <lineage>
        <taxon>Bacteria</taxon>
        <taxon>Pseudomonadati</taxon>
        <taxon>Bacteroidota</taxon>
        <taxon>Chitinophagia</taxon>
        <taxon>Chitinophagales</taxon>
        <taxon>Chitinophagaceae</taxon>
        <taxon>Pseudobacter</taxon>
    </lineage>
</organism>
<evidence type="ECO:0000313" key="2">
    <source>
        <dbReference type="Proteomes" id="UP001220610"/>
    </source>
</evidence>